<comment type="caution">
    <text evidence="1">The sequence shown here is derived from an EMBL/GenBank/DDBJ whole genome shotgun (WGS) entry which is preliminary data.</text>
</comment>
<proteinExistence type="predicted"/>
<name>A0AAJ1EKE4_9BACT</name>
<sequence>MRHFLDELKASDPDDFAAVIAGLAKLRHRQYHREPLSKALGDGLFELRHVGKLNTRVLWFFVKYRRIVAVHGIRNKGRTIPARDIHTARERMRDWQERTKS</sequence>
<dbReference type="EMBL" id="JAIOIU010000162">
    <property type="protein sequence ID" value="MBZ0160980.1"/>
    <property type="molecule type" value="Genomic_DNA"/>
</dbReference>
<protein>
    <submittedName>
        <fullName evidence="1">Type II toxin-antitoxin system RelE/ParE family toxin</fullName>
    </submittedName>
</protein>
<dbReference type="Pfam" id="PF05973">
    <property type="entry name" value="Gp49"/>
    <property type="match status" value="1"/>
</dbReference>
<gene>
    <name evidence="1" type="ORF">K8G79_12750</name>
</gene>
<dbReference type="InterPro" id="IPR009241">
    <property type="entry name" value="HigB-like"/>
</dbReference>
<evidence type="ECO:0000313" key="1">
    <source>
        <dbReference type="EMBL" id="MBZ0160980.1"/>
    </source>
</evidence>
<organism evidence="1 2">
    <name type="scientific">Candidatus Methylomirabilis tolerans</name>
    <dbReference type="NCBI Taxonomy" id="3123416"/>
    <lineage>
        <taxon>Bacteria</taxon>
        <taxon>Candidatus Methylomirabilota</taxon>
        <taxon>Candidatus Methylomirabilia</taxon>
        <taxon>Candidatus Methylomirabilales</taxon>
        <taxon>Candidatus Methylomirabilaceae</taxon>
        <taxon>Candidatus Methylomirabilis</taxon>
    </lineage>
</organism>
<reference evidence="1 2" key="1">
    <citation type="journal article" date="2021" name="bioRxiv">
        <title>Unraveling nitrogen, sulfur and carbon metabolic pathways and microbial community transcriptional responses to substrate deprivation and toxicity stresses in a bioreactor mimicking anoxic brackish coastal sediment conditions.</title>
        <authorList>
            <person name="Martins P.D."/>
            <person name="Echeveste M.J."/>
            <person name="Arshad A."/>
            <person name="Kurth J."/>
            <person name="Ouboter H."/>
            <person name="Jetten M.S.M."/>
            <person name="Welte C.U."/>
        </authorList>
    </citation>
    <scope>NUCLEOTIDE SEQUENCE [LARGE SCALE GENOMIC DNA]</scope>
    <source>
        <strain evidence="1">MAG_38</strain>
    </source>
</reference>
<dbReference type="Proteomes" id="UP001197609">
    <property type="component" value="Unassembled WGS sequence"/>
</dbReference>
<dbReference type="AlphaFoldDB" id="A0AAJ1EKE4"/>
<accession>A0AAJ1EKE4</accession>
<evidence type="ECO:0000313" key="2">
    <source>
        <dbReference type="Proteomes" id="UP001197609"/>
    </source>
</evidence>